<feature type="region of interest" description="Disordered" evidence="5">
    <location>
        <begin position="405"/>
        <end position="454"/>
    </location>
</feature>
<keyword evidence="2 4" id="KW-0694">RNA-binding</keyword>
<evidence type="ECO:0000313" key="8">
    <source>
        <dbReference type="Proteomes" id="UP001234581"/>
    </source>
</evidence>
<feature type="compositionally biased region" description="Basic and acidic residues" evidence="5">
    <location>
        <begin position="111"/>
        <end position="132"/>
    </location>
</feature>
<reference evidence="7 8" key="1">
    <citation type="submission" date="2023-03" db="EMBL/GenBank/DDBJ databases">
        <title>Genome sequence of Lichtheimia ornata CBS 291.66.</title>
        <authorList>
            <person name="Mohabir J.T."/>
            <person name="Shea T.P."/>
            <person name="Kurbessoian T."/>
            <person name="Berby B."/>
            <person name="Fontaine J."/>
            <person name="Livny J."/>
            <person name="Gnirke A."/>
            <person name="Stajich J.E."/>
            <person name="Cuomo C.A."/>
        </authorList>
    </citation>
    <scope>NUCLEOTIDE SEQUENCE [LARGE SCALE GENOMIC DNA]</scope>
    <source>
        <strain evidence="7">CBS 291.66</strain>
    </source>
</reference>
<protein>
    <recommendedName>
        <fullName evidence="6">RRM domain-containing protein</fullName>
    </recommendedName>
</protein>
<name>A0AAD7UW43_9FUNG</name>
<evidence type="ECO:0000313" key="7">
    <source>
        <dbReference type="EMBL" id="KAJ8654046.1"/>
    </source>
</evidence>
<proteinExistence type="predicted"/>
<dbReference type="InterPro" id="IPR034138">
    <property type="entry name" value="NOP8_RRM"/>
</dbReference>
<dbReference type="InterPro" id="IPR012677">
    <property type="entry name" value="Nucleotide-bd_a/b_plait_sf"/>
</dbReference>
<dbReference type="GO" id="GO:0005730">
    <property type="term" value="C:nucleolus"/>
    <property type="evidence" value="ECO:0007669"/>
    <property type="project" value="UniProtKB-SubCell"/>
</dbReference>
<organism evidence="7 8">
    <name type="scientific">Lichtheimia ornata</name>
    <dbReference type="NCBI Taxonomy" id="688661"/>
    <lineage>
        <taxon>Eukaryota</taxon>
        <taxon>Fungi</taxon>
        <taxon>Fungi incertae sedis</taxon>
        <taxon>Mucoromycota</taxon>
        <taxon>Mucoromycotina</taxon>
        <taxon>Mucoromycetes</taxon>
        <taxon>Mucorales</taxon>
        <taxon>Lichtheimiaceae</taxon>
        <taxon>Lichtheimia</taxon>
    </lineage>
</organism>
<evidence type="ECO:0000256" key="2">
    <source>
        <dbReference type="ARBA" id="ARBA00022884"/>
    </source>
</evidence>
<feature type="compositionally biased region" description="Acidic residues" evidence="5">
    <location>
        <begin position="285"/>
        <end position="296"/>
    </location>
</feature>
<keyword evidence="8" id="KW-1185">Reference proteome</keyword>
<feature type="region of interest" description="Disordered" evidence="5">
    <location>
        <begin position="491"/>
        <end position="519"/>
    </location>
</feature>
<comment type="caution">
    <text evidence="7">The sequence shown here is derived from an EMBL/GenBank/DDBJ whole genome shotgun (WGS) entry which is preliminary data.</text>
</comment>
<dbReference type="InterPro" id="IPR035979">
    <property type="entry name" value="RBD_domain_sf"/>
</dbReference>
<evidence type="ECO:0000256" key="5">
    <source>
        <dbReference type="SAM" id="MobiDB-lite"/>
    </source>
</evidence>
<dbReference type="AlphaFoldDB" id="A0AAD7UW43"/>
<dbReference type="RefSeq" id="XP_058338960.1">
    <property type="nucleotide sequence ID" value="XM_058490239.1"/>
</dbReference>
<dbReference type="InterPro" id="IPR000504">
    <property type="entry name" value="RRM_dom"/>
</dbReference>
<feature type="compositionally biased region" description="Acidic residues" evidence="5">
    <location>
        <begin position="218"/>
        <end position="238"/>
    </location>
</feature>
<gene>
    <name evidence="7" type="ORF">O0I10_010257</name>
</gene>
<dbReference type="GeneID" id="83217661"/>
<evidence type="ECO:0000256" key="1">
    <source>
        <dbReference type="ARBA" id="ARBA00004604"/>
    </source>
</evidence>
<feature type="domain" description="RRM" evidence="6">
    <location>
        <begin position="34"/>
        <end position="112"/>
    </location>
</feature>
<dbReference type="SMART" id="SM00360">
    <property type="entry name" value="RRM"/>
    <property type="match status" value="1"/>
</dbReference>
<feature type="region of interest" description="Disordered" evidence="5">
    <location>
        <begin position="111"/>
        <end position="134"/>
    </location>
</feature>
<feature type="region of interest" description="Disordered" evidence="5">
    <location>
        <begin position="214"/>
        <end position="342"/>
    </location>
</feature>
<dbReference type="GO" id="GO:0003723">
    <property type="term" value="F:RNA binding"/>
    <property type="evidence" value="ECO:0007669"/>
    <property type="project" value="UniProtKB-UniRule"/>
</dbReference>
<keyword evidence="3" id="KW-0539">Nucleus</keyword>
<feature type="compositionally biased region" description="Acidic residues" evidence="5">
    <location>
        <begin position="438"/>
        <end position="449"/>
    </location>
</feature>
<dbReference type="PANTHER" id="PTHR48029:SF1">
    <property type="entry name" value="NUCLEOLAR PROTEIN 8"/>
    <property type="match status" value="1"/>
</dbReference>
<dbReference type="PROSITE" id="PS50102">
    <property type="entry name" value="RRM"/>
    <property type="match status" value="1"/>
</dbReference>
<dbReference type="EMBL" id="JARTCD010000067">
    <property type="protein sequence ID" value="KAJ8654046.1"/>
    <property type="molecule type" value="Genomic_DNA"/>
</dbReference>
<evidence type="ECO:0000256" key="4">
    <source>
        <dbReference type="PROSITE-ProRule" id="PRU00176"/>
    </source>
</evidence>
<evidence type="ECO:0000256" key="3">
    <source>
        <dbReference type="ARBA" id="ARBA00023242"/>
    </source>
</evidence>
<comment type="subcellular location">
    <subcellularLocation>
        <location evidence="1">Nucleus</location>
        <location evidence="1">Nucleolus</location>
    </subcellularLocation>
</comment>
<dbReference type="Pfam" id="PF00076">
    <property type="entry name" value="RRM_1"/>
    <property type="match status" value="1"/>
</dbReference>
<feature type="compositionally biased region" description="Basic and acidic residues" evidence="5">
    <location>
        <begin position="239"/>
        <end position="280"/>
    </location>
</feature>
<dbReference type="PANTHER" id="PTHR48029">
    <property type="entry name" value="NUCLEOLAR PROTEIN 8"/>
    <property type="match status" value="1"/>
</dbReference>
<dbReference type="Gene3D" id="3.30.70.330">
    <property type="match status" value="1"/>
</dbReference>
<dbReference type="CDD" id="cd12226">
    <property type="entry name" value="RRM_NOL8"/>
    <property type="match status" value="1"/>
</dbReference>
<dbReference type="SUPFAM" id="SSF54928">
    <property type="entry name" value="RNA-binding domain, RBD"/>
    <property type="match status" value="1"/>
</dbReference>
<feature type="compositionally biased region" description="Basic and acidic residues" evidence="5">
    <location>
        <begin position="297"/>
        <end position="310"/>
    </location>
</feature>
<evidence type="ECO:0000259" key="6">
    <source>
        <dbReference type="PROSITE" id="PS50102"/>
    </source>
</evidence>
<dbReference type="Proteomes" id="UP001234581">
    <property type="component" value="Unassembled WGS sequence"/>
</dbReference>
<sequence>MQCGVAHILSADLSQADFSQLVLTLTAMSDAIEKRVYIGGLHSSVTDQLLHDRFNRYGTISSATVAKDDQGNCRGFGHLTITTTPKQWAGCLSVYNGAKWKGMVMRLEDAKPDYKERKRKEDEQLRKKEERQQRKRLRLEKRFLAKDMTPVTDKNMEKRRGWRRGRYGRAIAIMHLRRPDGTQIVFDPSHYKNNLTKLYNINARMKPVSRLPMQYDDYASDNDDRYDDTTYDQDESDHEDNMDKGDEKRLAAMERRMAEAQQKHEMIQRALNSDDKDRANHVTFDNEEEEEADEDDRSLKPRPSSERPAPRDSSWLFDSDEDEEDLEIKMNPVLEGEKGRERLALQSTFKGDERFKLDEDFIDEDEIKKTRNKENIEEDEITRDLNAEKDQSMDVLRAMFGEETVNKTKKRDTQWTSGARYDPEAEDADQYLRNVNNSEEESDNSEEEALPANTTPVTAMPVVSKDKHFEVNVNMKPLFAAEEGPFKLFGGDDDDDAENDTKQQPLFGNMLDSDDEGDVATTTKSKKHAQLGLGVMFFFHTDNPSLMAKSCFDYDPNGVFQRSESEDFESIWQEKRPQITDYLKKRQRRALKRNKKQNVKSNGQ</sequence>
<accession>A0AAD7UW43</accession>